<reference evidence="2 3" key="1">
    <citation type="submission" date="2018-09" db="EMBL/GenBank/DDBJ databases">
        <title>Novel species of Arthrobacter.</title>
        <authorList>
            <person name="Liu Q."/>
            <person name="Xin Y.-H."/>
        </authorList>
    </citation>
    <scope>NUCLEOTIDE SEQUENCE [LARGE SCALE GENOMIC DNA]</scope>
    <source>
        <strain evidence="2 3">Hz2</strain>
    </source>
</reference>
<feature type="transmembrane region" description="Helical" evidence="1">
    <location>
        <begin position="199"/>
        <end position="223"/>
    </location>
</feature>
<keyword evidence="1" id="KW-0812">Transmembrane</keyword>
<evidence type="ECO:0000256" key="1">
    <source>
        <dbReference type="SAM" id="Phobius"/>
    </source>
</evidence>
<feature type="transmembrane region" description="Helical" evidence="1">
    <location>
        <begin position="265"/>
        <end position="285"/>
    </location>
</feature>
<gene>
    <name evidence="2" type="ORF">D6T63_06370</name>
</gene>
<feature type="transmembrane region" description="Helical" evidence="1">
    <location>
        <begin position="291"/>
        <end position="312"/>
    </location>
</feature>
<evidence type="ECO:0000313" key="3">
    <source>
        <dbReference type="Proteomes" id="UP000272560"/>
    </source>
</evidence>
<keyword evidence="1" id="KW-0472">Membrane</keyword>
<dbReference type="EMBL" id="QZVT01000003">
    <property type="protein sequence ID" value="RJT80828.1"/>
    <property type="molecule type" value="Genomic_DNA"/>
</dbReference>
<feature type="transmembrane region" description="Helical" evidence="1">
    <location>
        <begin position="105"/>
        <end position="126"/>
    </location>
</feature>
<feature type="transmembrane region" description="Helical" evidence="1">
    <location>
        <begin position="41"/>
        <end position="62"/>
    </location>
</feature>
<dbReference type="AlphaFoldDB" id="A0A3A5M4G7"/>
<protein>
    <submittedName>
        <fullName evidence="2">DMT family transporter</fullName>
    </submittedName>
</protein>
<comment type="caution">
    <text evidence="2">The sequence shown here is derived from an EMBL/GenBank/DDBJ whole genome shotgun (WGS) entry which is preliminary data.</text>
</comment>
<dbReference type="InterPro" id="IPR006750">
    <property type="entry name" value="YdcZ"/>
</dbReference>
<dbReference type="PANTHER" id="PTHR34821:SF2">
    <property type="entry name" value="INNER MEMBRANE PROTEIN YDCZ"/>
    <property type="match status" value="1"/>
</dbReference>
<dbReference type="OrthoDB" id="6463253at2"/>
<dbReference type="Pfam" id="PF04657">
    <property type="entry name" value="DMT_YdcZ"/>
    <property type="match status" value="2"/>
</dbReference>
<organism evidence="2 3">
    <name type="scientific">Arthrobacter cheniae</name>
    <dbReference type="NCBI Taxonomy" id="1258888"/>
    <lineage>
        <taxon>Bacteria</taxon>
        <taxon>Bacillati</taxon>
        <taxon>Actinomycetota</taxon>
        <taxon>Actinomycetes</taxon>
        <taxon>Micrococcales</taxon>
        <taxon>Micrococcaceae</taxon>
        <taxon>Arthrobacter</taxon>
    </lineage>
</organism>
<dbReference type="Proteomes" id="UP000272560">
    <property type="component" value="Unassembled WGS sequence"/>
</dbReference>
<feature type="transmembrane region" description="Helical" evidence="1">
    <location>
        <begin position="138"/>
        <end position="158"/>
    </location>
</feature>
<name>A0A3A5M4G7_9MICC</name>
<evidence type="ECO:0000313" key="2">
    <source>
        <dbReference type="EMBL" id="RJT80828.1"/>
    </source>
</evidence>
<feature type="transmembrane region" description="Helical" evidence="1">
    <location>
        <begin position="238"/>
        <end position="258"/>
    </location>
</feature>
<keyword evidence="3" id="KW-1185">Reference proteome</keyword>
<feature type="transmembrane region" description="Helical" evidence="1">
    <location>
        <begin position="83"/>
        <end position="99"/>
    </location>
</feature>
<dbReference type="GO" id="GO:0005886">
    <property type="term" value="C:plasma membrane"/>
    <property type="evidence" value="ECO:0007669"/>
    <property type="project" value="TreeGrafter"/>
</dbReference>
<accession>A0A3A5M4G7</accession>
<dbReference type="PANTHER" id="PTHR34821">
    <property type="entry name" value="INNER MEMBRANE PROTEIN YDCZ"/>
    <property type="match status" value="1"/>
</dbReference>
<dbReference type="RefSeq" id="WP_120148174.1">
    <property type="nucleotide sequence ID" value="NZ_QZVT01000003.1"/>
</dbReference>
<feature type="transmembrane region" description="Helical" evidence="1">
    <location>
        <begin position="170"/>
        <end position="187"/>
    </location>
</feature>
<proteinExistence type="predicted"/>
<sequence length="322" mass="32735">MSDAPALSPAVGFPLALGAGLAIPIQGRINGALGTVLEDGIAAALISFSTGLIVMIAITLALPGARAGALQIIPSVRERRFPPYYVAAGAIGAFFVFAQSLTIGLIGVALFTVAAVMGQSLSGLLVDRAGIGPGGKRAVTAMRVIGVVLTVLSVVWAVSPRFGAAGEASAWLLPVLLPVAGGVLLSFQQAMNGTASLHYGTPLAATLMNFIAGTVVLLAAWLIKLAIAGPGNPLPSDWWYYLGGPMGCIFIALGALLVRSLGVLLTGLCMIGGQLVGSLLLDLVVPAPGTTVVFATVAGTLLTLGAIILTTLPWPRQMRPRQ</sequence>
<keyword evidence="1" id="KW-1133">Transmembrane helix</keyword>